<comment type="subcellular location">
    <subcellularLocation>
        <location evidence="1">Membrane</location>
        <topology evidence="1">Single-pass membrane protein</topology>
    </subcellularLocation>
</comment>
<feature type="disulfide bond" evidence="9">
    <location>
        <begin position="293"/>
        <end position="308"/>
    </location>
</feature>
<dbReference type="Pfam" id="PF00057">
    <property type="entry name" value="Ldl_recept_a"/>
    <property type="match status" value="3"/>
</dbReference>
<name>A0A8K0DJX0_IGNLU</name>
<evidence type="ECO:0000256" key="2">
    <source>
        <dbReference type="ARBA" id="ARBA00022692"/>
    </source>
</evidence>
<dbReference type="CDD" id="cd00112">
    <property type="entry name" value="LDLa"/>
    <property type="match status" value="3"/>
</dbReference>
<evidence type="ECO:0000256" key="3">
    <source>
        <dbReference type="ARBA" id="ARBA00022737"/>
    </source>
</evidence>
<keyword evidence="12" id="KW-1185">Reference proteome</keyword>
<keyword evidence="8" id="KW-0325">Glycoprotein</keyword>
<evidence type="ECO:0000256" key="5">
    <source>
        <dbReference type="ARBA" id="ARBA00023136"/>
    </source>
</evidence>
<gene>
    <name evidence="11" type="ORF">ILUMI_01610</name>
</gene>
<dbReference type="OrthoDB" id="9988974at2759"/>
<comment type="caution">
    <text evidence="9">Lacks conserved residue(s) required for the propagation of feature annotation.</text>
</comment>
<dbReference type="InterPro" id="IPR002172">
    <property type="entry name" value="LDrepeatLR_classA_rpt"/>
</dbReference>
<dbReference type="PRINTS" id="PR00261">
    <property type="entry name" value="LDLRECEPTOR"/>
</dbReference>
<evidence type="ECO:0000256" key="8">
    <source>
        <dbReference type="ARBA" id="ARBA00023180"/>
    </source>
</evidence>
<dbReference type="PANTHER" id="PTHR22722">
    <property type="entry name" value="LOW-DENSITY LIPOPROTEIN RECEPTOR-RELATED PROTEIN 2-RELATED"/>
    <property type="match status" value="1"/>
</dbReference>
<evidence type="ECO:0000256" key="9">
    <source>
        <dbReference type="PROSITE-ProRule" id="PRU00124"/>
    </source>
</evidence>
<keyword evidence="7" id="KW-0675">Receptor</keyword>
<evidence type="ECO:0000256" key="10">
    <source>
        <dbReference type="SAM" id="Phobius"/>
    </source>
</evidence>
<keyword evidence="2 10" id="KW-0812">Transmembrane</keyword>
<reference evidence="11" key="1">
    <citation type="submission" date="2019-08" db="EMBL/GenBank/DDBJ databases">
        <title>The genome of the North American firefly Photinus pyralis.</title>
        <authorList>
            <consortium name="Photinus pyralis genome working group"/>
            <person name="Fallon T.R."/>
            <person name="Sander Lower S.E."/>
            <person name="Weng J.-K."/>
        </authorList>
    </citation>
    <scope>NUCLEOTIDE SEQUENCE</scope>
    <source>
        <strain evidence="11">TRF0915ILg1</strain>
        <tissue evidence="11">Whole body</tissue>
    </source>
</reference>
<organism evidence="11 12">
    <name type="scientific">Ignelater luminosus</name>
    <name type="common">Cucubano</name>
    <name type="synonym">Pyrophorus luminosus</name>
    <dbReference type="NCBI Taxonomy" id="2038154"/>
    <lineage>
        <taxon>Eukaryota</taxon>
        <taxon>Metazoa</taxon>
        <taxon>Ecdysozoa</taxon>
        <taxon>Arthropoda</taxon>
        <taxon>Hexapoda</taxon>
        <taxon>Insecta</taxon>
        <taxon>Pterygota</taxon>
        <taxon>Neoptera</taxon>
        <taxon>Endopterygota</taxon>
        <taxon>Coleoptera</taxon>
        <taxon>Polyphaga</taxon>
        <taxon>Elateriformia</taxon>
        <taxon>Elateroidea</taxon>
        <taxon>Elateridae</taxon>
        <taxon>Agrypninae</taxon>
        <taxon>Pyrophorini</taxon>
        <taxon>Ignelater</taxon>
    </lineage>
</organism>
<dbReference type="Proteomes" id="UP000801492">
    <property type="component" value="Unassembled WGS sequence"/>
</dbReference>
<keyword evidence="3" id="KW-0677">Repeat</keyword>
<evidence type="ECO:0000256" key="7">
    <source>
        <dbReference type="ARBA" id="ARBA00023170"/>
    </source>
</evidence>
<evidence type="ECO:0000313" key="12">
    <source>
        <dbReference type="Proteomes" id="UP000801492"/>
    </source>
</evidence>
<comment type="caution">
    <text evidence="11">The sequence shown here is derived from an EMBL/GenBank/DDBJ whole genome shotgun (WGS) entry which is preliminary data.</text>
</comment>
<keyword evidence="5 10" id="KW-0472">Membrane</keyword>
<evidence type="ECO:0000256" key="6">
    <source>
        <dbReference type="ARBA" id="ARBA00023157"/>
    </source>
</evidence>
<keyword evidence="4 10" id="KW-1133">Transmembrane helix</keyword>
<dbReference type="GO" id="GO:0005886">
    <property type="term" value="C:plasma membrane"/>
    <property type="evidence" value="ECO:0007669"/>
    <property type="project" value="TreeGrafter"/>
</dbReference>
<keyword evidence="6 9" id="KW-1015">Disulfide bond</keyword>
<dbReference type="GO" id="GO:0043235">
    <property type="term" value="C:receptor complex"/>
    <property type="evidence" value="ECO:0007669"/>
    <property type="project" value="TreeGrafter"/>
</dbReference>
<evidence type="ECO:0000313" key="11">
    <source>
        <dbReference type="EMBL" id="KAF2904563.1"/>
    </source>
</evidence>
<evidence type="ECO:0000256" key="1">
    <source>
        <dbReference type="ARBA" id="ARBA00004167"/>
    </source>
</evidence>
<dbReference type="InterPro" id="IPR036055">
    <property type="entry name" value="LDL_receptor-like_sf"/>
</dbReference>
<dbReference type="SUPFAM" id="SSF57424">
    <property type="entry name" value="LDL receptor-like module"/>
    <property type="match status" value="3"/>
</dbReference>
<feature type="disulfide bond" evidence="9">
    <location>
        <begin position="319"/>
        <end position="337"/>
    </location>
</feature>
<proteinExistence type="predicted"/>
<dbReference type="AlphaFoldDB" id="A0A8K0DJX0"/>
<feature type="disulfide bond" evidence="9">
    <location>
        <begin position="312"/>
        <end position="324"/>
    </location>
</feature>
<dbReference type="SMART" id="SM00192">
    <property type="entry name" value="LDLa"/>
    <property type="match status" value="3"/>
</dbReference>
<sequence length="351" mass="40149">MILQNCNVELTKVHYYDINHSGRNLQISTISRSESPFQKKYKQNTVIKKNIFGHKWVLKINENNENLKKSKVKLIVYVLVFVCIIVAVCFGIFFSIESKYFKSETTSTTTKKQVPTLNSSNIQKDKLNLSLLYNATTTTSLNGRIKESIKLQNETTHDELSKKNLSTTNNPCISCNRNEEICLNIIENENPKCKKILDKKDPTGCGGLCKINKEYCKLLDEEIMLFQCRPLRNKLNCSNEFFNCGNRCIPKKLRCDGIFHCSDQSDERNCDCDLNTHFQCGDSTACLEHSKKCDGKIDCWDNSDETNCNRECSSDQVPCHNGQCINKENFCDGIYQCPDKSDEPKGCELQK</sequence>
<protein>
    <submittedName>
        <fullName evidence="11">Uncharacterized protein</fullName>
    </submittedName>
</protein>
<dbReference type="InterPro" id="IPR051221">
    <property type="entry name" value="LDLR-related"/>
</dbReference>
<dbReference type="InterPro" id="IPR023415">
    <property type="entry name" value="LDLR_class-A_CS"/>
</dbReference>
<dbReference type="EMBL" id="VTPC01000736">
    <property type="protein sequence ID" value="KAF2904563.1"/>
    <property type="molecule type" value="Genomic_DNA"/>
</dbReference>
<feature type="transmembrane region" description="Helical" evidence="10">
    <location>
        <begin position="74"/>
        <end position="96"/>
    </location>
</feature>
<dbReference type="PROSITE" id="PS50068">
    <property type="entry name" value="LDLRA_2"/>
    <property type="match status" value="3"/>
</dbReference>
<accession>A0A8K0DJX0</accession>
<evidence type="ECO:0000256" key="4">
    <source>
        <dbReference type="ARBA" id="ARBA00022989"/>
    </source>
</evidence>
<dbReference type="PROSITE" id="PS01209">
    <property type="entry name" value="LDLRA_1"/>
    <property type="match status" value="1"/>
</dbReference>
<dbReference type="Gene3D" id="4.10.400.10">
    <property type="entry name" value="Low-density Lipoprotein Receptor"/>
    <property type="match status" value="3"/>
</dbReference>
<feature type="disulfide bond" evidence="9">
    <location>
        <begin position="255"/>
        <end position="270"/>
    </location>
</feature>